<dbReference type="Proteomes" id="UP000315295">
    <property type="component" value="Unassembled WGS sequence"/>
</dbReference>
<keyword evidence="2" id="KW-0732">Signal</keyword>
<comment type="caution">
    <text evidence="5">The sequence shown here is derived from an EMBL/GenBank/DDBJ whole genome shotgun (WGS) entry which is preliminary data.</text>
</comment>
<evidence type="ECO:0000256" key="2">
    <source>
        <dbReference type="ARBA" id="ARBA00022729"/>
    </source>
</evidence>
<accession>A0A540LTD7</accession>
<dbReference type="EMBL" id="VIEB01000470">
    <property type="protein sequence ID" value="TQD89783.1"/>
    <property type="molecule type" value="Genomic_DNA"/>
</dbReference>
<dbReference type="Gene3D" id="3.80.10.10">
    <property type="entry name" value="Ribonuclease Inhibitor"/>
    <property type="match status" value="1"/>
</dbReference>
<sequence length="124" mass="13776">MPYVETIVSLLFQNLVSASSNAVIGHHHSPHHSLITVKAALLKFKKTIVYDPYSMLATWKEATDVCNFIGVSCNTQHHRVTDLILQDYALAGRLSPIAPPSPTARGEQLSWFSTRFLGTSFRAH</sequence>
<gene>
    <name evidence="5" type="ORF">C1H46_024675</name>
</gene>
<protein>
    <recommendedName>
        <fullName evidence="4">Leucine-rich repeat-containing N-terminal plant-type domain-containing protein</fullName>
    </recommendedName>
</protein>
<evidence type="ECO:0000313" key="5">
    <source>
        <dbReference type="EMBL" id="TQD89783.1"/>
    </source>
</evidence>
<feature type="domain" description="Leucine-rich repeat-containing N-terminal plant-type" evidence="4">
    <location>
        <begin position="38"/>
        <end position="74"/>
    </location>
</feature>
<dbReference type="Pfam" id="PF08263">
    <property type="entry name" value="LRRNT_2"/>
    <property type="match status" value="1"/>
</dbReference>
<organism evidence="5 6">
    <name type="scientific">Malus baccata</name>
    <name type="common">Siberian crab apple</name>
    <name type="synonym">Pyrus baccata</name>
    <dbReference type="NCBI Taxonomy" id="106549"/>
    <lineage>
        <taxon>Eukaryota</taxon>
        <taxon>Viridiplantae</taxon>
        <taxon>Streptophyta</taxon>
        <taxon>Embryophyta</taxon>
        <taxon>Tracheophyta</taxon>
        <taxon>Spermatophyta</taxon>
        <taxon>Magnoliopsida</taxon>
        <taxon>eudicotyledons</taxon>
        <taxon>Gunneridae</taxon>
        <taxon>Pentapetalae</taxon>
        <taxon>rosids</taxon>
        <taxon>fabids</taxon>
        <taxon>Rosales</taxon>
        <taxon>Rosaceae</taxon>
        <taxon>Amygdaloideae</taxon>
        <taxon>Maleae</taxon>
        <taxon>Malus</taxon>
    </lineage>
</organism>
<dbReference type="PANTHER" id="PTHR48060">
    <property type="entry name" value="DNA DAMAGE-REPAIR/TOLERATION PROTEIN DRT100"/>
    <property type="match status" value="1"/>
</dbReference>
<dbReference type="InterPro" id="IPR053211">
    <property type="entry name" value="DNA_repair-toleration"/>
</dbReference>
<keyword evidence="1" id="KW-0433">Leucine-rich repeat</keyword>
<dbReference type="InterPro" id="IPR032675">
    <property type="entry name" value="LRR_dom_sf"/>
</dbReference>
<dbReference type="STRING" id="106549.A0A540LTD7"/>
<name>A0A540LTD7_MALBA</name>
<evidence type="ECO:0000313" key="6">
    <source>
        <dbReference type="Proteomes" id="UP000315295"/>
    </source>
</evidence>
<dbReference type="PANTHER" id="PTHR48060:SF21">
    <property type="entry name" value="L DOMAIN-LIKE PROTEIN"/>
    <property type="match status" value="1"/>
</dbReference>
<keyword evidence="6" id="KW-1185">Reference proteome</keyword>
<evidence type="ECO:0000259" key="4">
    <source>
        <dbReference type="Pfam" id="PF08263"/>
    </source>
</evidence>
<evidence type="ECO:0000256" key="1">
    <source>
        <dbReference type="ARBA" id="ARBA00022614"/>
    </source>
</evidence>
<dbReference type="InterPro" id="IPR013210">
    <property type="entry name" value="LRR_N_plant-typ"/>
</dbReference>
<keyword evidence="3" id="KW-0677">Repeat</keyword>
<dbReference type="AlphaFoldDB" id="A0A540LTD7"/>
<reference evidence="5 6" key="1">
    <citation type="journal article" date="2019" name="G3 (Bethesda)">
        <title>Sequencing of a Wild Apple (Malus baccata) Genome Unravels the Differences Between Cultivated and Wild Apple Species Regarding Disease Resistance and Cold Tolerance.</title>
        <authorList>
            <person name="Chen X."/>
        </authorList>
    </citation>
    <scope>NUCLEOTIDE SEQUENCE [LARGE SCALE GENOMIC DNA]</scope>
    <source>
        <strain evidence="6">cv. Shandingzi</strain>
        <tissue evidence="5">Leaves</tissue>
    </source>
</reference>
<proteinExistence type="predicted"/>
<evidence type="ECO:0000256" key="3">
    <source>
        <dbReference type="ARBA" id="ARBA00022737"/>
    </source>
</evidence>